<sequence>MSTSQPNLQTTPKSKQDALYEKILEEHKHLIETLPKGTGWRVRHLYNYNGFWLDPFVIITNLLLHTHFKSQPSDIFLASFMKVGTTWLKALIFSTINRHRYTISNHYLLHHSHKTLSLISTVKHLYTAGHHQTAAVGHQSPAIALVDLLLPAVLPSLRLCCAKPFLRSSAITVTAANRLCSEPFLRSPA</sequence>
<dbReference type="Gene3D" id="3.40.50.300">
    <property type="entry name" value="P-loop containing nucleotide triphosphate hydrolases"/>
    <property type="match status" value="1"/>
</dbReference>
<feature type="domain" description="Sulfotransferase" evidence="4">
    <location>
        <begin position="72"/>
        <end position="120"/>
    </location>
</feature>
<evidence type="ECO:0000256" key="1">
    <source>
        <dbReference type="ARBA" id="ARBA00005771"/>
    </source>
</evidence>
<dbReference type="AlphaFoldDB" id="A0AA38TFY0"/>
<evidence type="ECO:0000256" key="3">
    <source>
        <dbReference type="RuleBase" id="RU361155"/>
    </source>
</evidence>
<proteinExistence type="inferred from homology"/>
<dbReference type="Proteomes" id="UP001172457">
    <property type="component" value="Chromosome 2"/>
</dbReference>
<keyword evidence="6" id="KW-1185">Reference proteome</keyword>
<dbReference type="InterPro" id="IPR000863">
    <property type="entry name" value="Sulfotransferase_dom"/>
</dbReference>
<dbReference type="EMBL" id="JARYMX010000002">
    <property type="protein sequence ID" value="KAJ9560234.1"/>
    <property type="molecule type" value="Genomic_DNA"/>
</dbReference>
<dbReference type="InterPro" id="IPR027417">
    <property type="entry name" value="P-loop_NTPase"/>
</dbReference>
<dbReference type="PANTHER" id="PTHR11783">
    <property type="entry name" value="SULFOTRANSFERASE SULT"/>
    <property type="match status" value="1"/>
</dbReference>
<comment type="similarity">
    <text evidence="1 3">Belongs to the sulfotransferase 1 family.</text>
</comment>
<reference evidence="5" key="1">
    <citation type="submission" date="2023-03" db="EMBL/GenBank/DDBJ databases">
        <title>Chromosome-scale reference genome and RAD-based genetic map of yellow starthistle (Centaurea solstitialis) reveal putative structural variation and QTLs associated with invader traits.</title>
        <authorList>
            <person name="Reatini B."/>
            <person name="Cang F.A."/>
            <person name="Jiang Q."/>
            <person name="Mckibben M.T.W."/>
            <person name="Barker M.S."/>
            <person name="Rieseberg L.H."/>
            <person name="Dlugosch K.M."/>
        </authorList>
    </citation>
    <scope>NUCLEOTIDE SEQUENCE</scope>
    <source>
        <strain evidence="5">CAN-66</strain>
        <tissue evidence="5">Leaf</tissue>
    </source>
</reference>
<evidence type="ECO:0000259" key="4">
    <source>
        <dbReference type="Pfam" id="PF00685"/>
    </source>
</evidence>
<evidence type="ECO:0000256" key="2">
    <source>
        <dbReference type="ARBA" id="ARBA00022679"/>
    </source>
</evidence>
<dbReference type="GO" id="GO:0008146">
    <property type="term" value="F:sulfotransferase activity"/>
    <property type="evidence" value="ECO:0007669"/>
    <property type="project" value="InterPro"/>
</dbReference>
<organism evidence="5 6">
    <name type="scientific">Centaurea solstitialis</name>
    <name type="common">yellow star-thistle</name>
    <dbReference type="NCBI Taxonomy" id="347529"/>
    <lineage>
        <taxon>Eukaryota</taxon>
        <taxon>Viridiplantae</taxon>
        <taxon>Streptophyta</taxon>
        <taxon>Embryophyta</taxon>
        <taxon>Tracheophyta</taxon>
        <taxon>Spermatophyta</taxon>
        <taxon>Magnoliopsida</taxon>
        <taxon>eudicotyledons</taxon>
        <taxon>Gunneridae</taxon>
        <taxon>Pentapetalae</taxon>
        <taxon>asterids</taxon>
        <taxon>campanulids</taxon>
        <taxon>Asterales</taxon>
        <taxon>Asteraceae</taxon>
        <taxon>Carduoideae</taxon>
        <taxon>Cardueae</taxon>
        <taxon>Centaureinae</taxon>
        <taxon>Centaurea</taxon>
    </lineage>
</organism>
<evidence type="ECO:0000313" key="5">
    <source>
        <dbReference type="EMBL" id="KAJ9560234.1"/>
    </source>
</evidence>
<dbReference type="SUPFAM" id="SSF52540">
    <property type="entry name" value="P-loop containing nucleoside triphosphate hydrolases"/>
    <property type="match status" value="1"/>
</dbReference>
<name>A0AA38TFY0_9ASTR</name>
<accession>A0AA38TFY0</accession>
<protein>
    <recommendedName>
        <fullName evidence="3">Sulfotransferase</fullName>
        <ecNumber evidence="3">2.8.2.-</ecNumber>
    </recommendedName>
</protein>
<keyword evidence="2 3" id="KW-0808">Transferase</keyword>
<gene>
    <name evidence="5" type="ORF">OSB04_005394</name>
</gene>
<dbReference type="EC" id="2.8.2.-" evidence="3"/>
<evidence type="ECO:0000313" key="6">
    <source>
        <dbReference type="Proteomes" id="UP001172457"/>
    </source>
</evidence>
<comment type="caution">
    <text evidence="5">The sequence shown here is derived from an EMBL/GenBank/DDBJ whole genome shotgun (WGS) entry which is preliminary data.</text>
</comment>
<dbReference type="Pfam" id="PF00685">
    <property type="entry name" value="Sulfotransfer_1"/>
    <property type="match status" value="1"/>
</dbReference>